<organism evidence="3 4">
    <name type="scientific">Heterodera trifolii</name>
    <dbReference type="NCBI Taxonomy" id="157864"/>
    <lineage>
        <taxon>Eukaryota</taxon>
        <taxon>Metazoa</taxon>
        <taxon>Ecdysozoa</taxon>
        <taxon>Nematoda</taxon>
        <taxon>Chromadorea</taxon>
        <taxon>Rhabditida</taxon>
        <taxon>Tylenchina</taxon>
        <taxon>Tylenchomorpha</taxon>
        <taxon>Tylenchoidea</taxon>
        <taxon>Heteroderidae</taxon>
        <taxon>Heteroderinae</taxon>
        <taxon>Heterodera</taxon>
    </lineage>
</organism>
<sequence>MNGMESSDSEAYGDEQHTQQAPSGSHPETLDGGKKSKVTGKTTTRSELEISVGAKQTGGTPVDQHSARANIAVRTSRDQIERAAGTLAARIAEARETLDEDMSDGEAAQHAAKLMVMQRGLREAATIFQRHFNKGIAAVGDAPYERQNELYDFLTAELPTITNQLRLNCHPTPAETLQIAAEHIGDLRMLRLTLEDEDRESSRPHSGGSNRTEGSLARGDDPRPFETRHREDWDKSFQAASARWQPDATADPRPRQDHQPIRVPTPMISSAAQVLQRRAIAPSVASLPINPTREWVDRNSAQMGVNPQRRITQPITMLGQPTARAGPTQTNTWRDRQPPDMRRERQGGAPCGLNRLTEQMGQLTTFETVRLQPPTFSGKAEDWTTFWAYFKRAVDEKPIPGVEKQLHLLRCLKEGSPARRAVEVYPPTDGNYPVVVQLLKERFGNTNDLQRAIRAQLLHLPPAKDTVASLTAMIDEFERGVCQLEQLGANVDDASFGPLLEAKLPVRILTELRIRESTMGAEWTVREFRKAVAAQAKCMRAAESALAAMKEPERRQDHRTENDRAARNGRQGKEGFQRAFMIRDSVPERRQPTSETKGRAEAANYNRQGNANATKLGSYSRPVGDHSQAQVGRSGQSRWGCSLCGQLGHQPSRCTKYESAQAKRKRLMEQHRCLKCLGSDHTAPQCSRRSICRTCQQTDHHWLICWKSERGAVPTGPAQERTNRTMMVNETEQRGTRPPSAIPVAGDVATTDEGQGESPSPGNDEPRAFATMGQQLPAYLMVCPVVVAAEDGSTECRSTLLLDPASHGDYGDTALITQLGLEKVSSEQLTIQVFGGKKVRMPSGRYKAKLKRLDGGWETIELSEVPTICTPIRTELVVAGGNPEHTKTIMETVQPQILIGIRRFWDFVRGFRKTEEGTYLIETVFGAVLCGEQFQTTTGIPPDSSVFAIPPCGEDERDQMPSVKAIEQFWSVEAIGIRDDPTEDADTQAVIQFERSVRQQADGRYSIRLPWREEHPELPSNYAVAYRRLIGLLQRLQKTPEVLTKYQQVIEEQFGAGVIEETTIGTGRSEYFIPHQAVITPKKLRVVYDASAHAKGAPSLNDCLLRGPVWLPDLAGMLIRFRACQVPVIADVEKAFLMVGIEEADREVCKFLWVRDPFGPLTTSNLVPYRFRRLAFGLTPSPFCLAAVVRHHLRKYGTDFAEQLIRDTYVDNVLIPADTVEEATERHERPSGCFPRPK</sequence>
<feature type="domain" description="CCHC-type" evidence="2">
    <location>
        <begin position="640"/>
        <end position="656"/>
    </location>
</feature>
<feature type="compositionally biased region" description="Polar residues" evidence="1">
    <location>
        <begin position="607"/>
        <end position="617"/>
    </location>
</feature>
<feature type="compositionally biased region" description="Basic and acidic residues" evidence="1">
    <location>
        <begin position="250"/>
        <end position="260"/>
    </location>
</feature>
<dbReference type="AlphaFoldDB" id="A0ABD2MEN3"/>
<evidence type="ECO:0000313" key="3">
    <source>
        <dbReference type="EMBL" id="KAL3125956.1"/>
    </source>
</evidence>
<dbReference type="Pfam" id="PF03564">
    <property type="entry name" value="DUF1759"/>
    <property type="match status" value="1"/>
</dbReference>
<evidence type="ECO:0000313" key="4">
    <source>
        <dbReference type="Proteomes" id="UP001620626"/>
    </source>
</evidence>
<feature type="domain" description="CCHC-type" evidence="2">
    <location>
        <begin position="672"/>
        <end position="688"/>
    </location>
</feature>
<feature type="compositionally biased region" description="Basic and acidic residues" evidence="1">
    <location>
        <begin position="333"/>
        <end position="346"/>
    </location>
</feature>
<feature type="domain" description="CCHC-type" evidence="2">
    <location>
        <begin position="691"/>
        <end position="707"/>
    </location>
</feature>
<feature type="region of interest" description="Disordered" evidence="1">
    <location>
        <begin position="607"/>
        <end position="632"/>
    </location>
</feature>
<feature type="region of interest" description="Disordered" evidence="1">
    <location>
        <begin position="729"/>
        <end position="766"/>
    </location>
</feature>
<feature type="region of interest" description="Disordered" evidence="1">
    <location>
        <begin position="320"/>
        <end position="352"/>
    </location>
</feature>
<comment type="caution">
    <text evidence="3">The sequence shown here is derived from an EMBL/GenBank/DDBJ whole genome shotgun (WGS) entry which is preliminary data.</text>
</comment>
<feature type="compositionally biased region" description="Basic and acidic residues" evidence="1">
    <location>
        <begin position="550"/>
        <end position="574"/>
    </location>
</feature>
<keyword evidence="4" id="KW-1185">Reference proteome</keyword>
<dbReference type="EMBL" id="JBICBT010000015">
    <property type="protein sequence ID" value="KAL3125956.1"/>
    <property type="molecule type" value="Genomic_DNA"/>
</dbReference>
<dbReference type="InterPro" id="IPR005312">
    <property type="entry name" value="DUF1759"/>
</dbReference>
<protein>
    <recommendedName>
        <fullName evidence="2">CCHC-type domain-containing protein</fullName>
    </recommendedName>
</protein>
<gene>
    <name evidence="3" type="ORF">niasHT_005089</name>
</gene>
<reference evidence="3 4" key="1">
    <citation type="submission" date="2024-10" db="EMBL/GenBank/DDBJ databases">
        <authorList>
            <person name="Kim D."/>
        </authorList>
    </citation>
    <scope>NUCLEOTIDE SEQUENCE [LARGE SCALE GENOMIC DNA]</scope>
    <source>
        <strain evidence="3">BH-2024</strain>
    </source>
</reference>
<dbReference type="InterPro" id="IPR001878">
    <property type="entry name" value="Znf_CCHC"/>
</dbReference>
<dbReference type="InterPro" id="IPR043128">
    <property type="entry name" value="Rev_trsase/Diguanyl_cyclase"/>
</dbReference>
<dbReference type="PANTHER" id="PTHR47331:SF5">
    <property type="entry name" value="RIBONUCLEASE H"/>
    <property type="match status" value="1"/>
</dbReference>
<dbReference type="SMART" id="SM00343">
    <property type="entry name" value="ZnF_C2HC"/>
    <property type="match status" value="3"/>
</dbReference>
<feature type="region of interest" description="Disordered" evidence="1">
    <location>
        <begin position="196"/>
        <end position="262"/>
    </location>
</feature>
<dbReference type="Gene3D" id="3.10.10.10">
    <property type="entry name" value="HIV Type 1 Reverse Transcriptase, subunit A, domain 1"/>
    <property type="match status" value="1"/>
</dbReference>
<evidence type="ECO:0000259" key="2">
    <source>
        <dbReference type="SMART" id="SM00343"/>
    </source>
</evidence>
<proteinExistence type="predicted"/>
<dbReference type="Gene3D" id="3.30.70.270">
    <property type="match status" value="1"/>
</dbReference>
<dbReference type="InterPro" id="IPR043502">
    <property type="entry name" value="DNA/RNA_pol_sf"/>
</dbReference>
<dbReference type="PANTHER" id="PTHR47331">
    <property type="entry name" value="PHD-TYPE DOMAIN-CONTAINING PROTEIN"/>
    <property type="match status" value="1"/>
</dbReference>
<feature type="compositionally biased region" description="Basic and acidic residues" evidence="1">
    <location>
        <begin position="218"/>
        <end position="235"/>
    </location>
</feature>
<name>A0ABD2MEN3_9BILA</name>
<dbReference type="Proteomes" id="UP001620626">
    <property type="component" value="Unassembled WGS sequence"/>
</dbReference>
<accession>A0ABD2MEN3</accession>
<dbReference type="SUPFAM" id="SSF56672">
    <property type="entry name" value="DNA/RNA polymerases"/>
    <property type="match status" value="1"/>
</dbReference>
<feature type="region of interest" description="Disordered" evidence="1">
    <location>
        <begin position="1"/>
        <end position="65"/>
    </location>
</feature>
<feature type="region of interest" description="Disordered" evidence="1">
    <location>
        <begin position="546"/>
        <end position="574"/>
    </location>
</feature>
<evidence type="ECO:0000256" key="1">
    <source>
        <dbReference type="SAM" id="MobiDB-lite"/>
    </source>
</evidence>